<evidence type="ECO:0000256" key="4">
    <source>
        <dbReference type="ARBA" id="ARBA00022525"/>
    </source>
</evidence>
<feature type="signal peptide" evidence="11">
    <location>
        <begin position="1"/>
        <end position="23"/>
    </location>
</feature>
<reference evidence="12" key="2">
    <citation type="submission" date="2025-08" db="UniProtKB">
        <authorList>
            <consortium name="Ensembl"/>
        </authorList>
    </citation>
    <scope>IDENTIFICATION</scope>
</reference>
<comment type="similarity">
    <text evidence="3 9">Belongs to the natriuretic peptide family.</text>
</comment>
<comment type="function">
    <text evidence="1">Exhibits natriuretic and vasodepressant activity. Has cGMP-stimulating activity. May help to regulate body fluid homeostasis in a variety of aquatic environments.</text>
</comment>
<dbReference type="Proteomes" id="UP000265120">
    <property type="component" value="Chromosome 1"/>
</dbReference>
<dbReference type="GO" id="GO:0007168">
    <property type="term" value="P:receptor guanylyl cyclase signaling pathway"/>
    <property type="evidence" value="ECO:0007669"/>
    <property type="project" value="TreeGrafter"/>
</dbReference>
<dbReference type="GO" id="GO:0005576">
    <property type="term" value="C:extracellular region"/>
    <property type="evidence" value="ECO:0007669"/>
    <property type="project" value="UniProtKB-SubCell"/>
</dbReference>
<keyword evidence="7 11" id="KW-0732">Signal</keyword>
<feature type="compositionally biased region" description="Polar residues" evidence="10">
    <location>
        <begin position="61"/>
        <end position="81"/>
    </location>
</feature>
<dbReference type="RefSeq" id="XP_008323827.1">
    <property type="nucleotide sequence ID" value="XM_008325605.3"/>
</dbReference>
<evidence type="ECO:0000256" key="9">
    <source>
        <dbReference type="RuleBase" id="RU003686"/>
    </source>
</evidence>
<dbReference type="InParanoid" id="A0A3P8V3S7"/>
<evidence type="ECO:0000256" key="11">
    <source>
        <dbReference type="SAM" id="SignalP"/>
    </source>
</evidence>
<comment type="subcellular location">
    <subcellularLocation>
        <location evidence="2 9">Secreted</location>
    </subcellularLocation>
</comment>
<organism evidence="12 13">
    <name type="scientific">Cynoglossus semilaevis</name>
    <name type="common">Tongue sole</name>
    <dbReference type="NCBI Taxonomy" id="244447"/>
    <lineage>
        <taxon>Eukaryota</taxon>
        <taxon>Metazoa</taxon>
        <taxon>Chordata</taxon>
        <taxon>Craniata</taxon>
        <taxon>Vertebrata</taxon>
        <taxon>Euteleostomi</taxon>
        <taxon>Actinopterygii</taxon>
        <taxon>Neopterygii</taxon>
        <taxon>Teleostei</taxon>
        <taxon>Neoteleostei</taxon>
        <taxon>Acanthomorphata</taxon>
        <taxon>Carangaria</taxon>
        <taxon>Pleuronectiformes</taxon>
        <taxon>Pleuronectoidei</taxon>
        <taxon>Cynoglossidae</taxon>
        <taxon>Cynoglossinae</taxon>
        <taxon>Cynoglossus</taxon>
    </lineage>
</organism>
<reference evidence="12 13" key="1">
    <citation type="journal article" date="2014" name="Nat. Genet.">
        <title>Whole-genome sequence of a flatfish provides insights into ZW sex chromosome evolution and adaptation to a benthic lifestyle.</title>
        <authorList>
            <person name="Chen S."/>
            <person name="Zhang G."/>
            <person name="Shao C."/>
            <person name="Huang Q."/>
            <person name="Liu G."/>
            <person name="Zhang P."/>
            <person name="Song W."/>
            <person name="An N."/>
            <person name="Chalopin D."/>
            <person name="Volff J.N."/>
            <person name="Hong Y."/>
            <person name="Li Q."/>
            <person name="Sha Z."/>
            <person name="Zhou H."/>
            <person name="Xie M."/>
            <person name="Yu Q."/>
            <person name="Liu Y."/>
            <person name="Xiang H."/>
            <person name="Wang N."/>
            <person name="Wu K."/>
            <person name="Yang C."/>
            <person name="Zhou Q."/>
            <person name="Liao X."/>
            <person name="Yang L."/>
            <person name="Hu Q."/>
            <person name="Zhang J."/>
            <person name="Meng L."/>
            <person name="Jin L."/>
            <person name="Tian Y."/>
            <person name="Lian J."/>
            <person name="Yang J."/>
            <person name="Miao G."/>
            <person name="Liu S."/>
            <person name="Liang Z."/>
            <person name="Yan F."/>
            <person name="Li Y."/>
            <person name="Sun B."/>
            <person name="Zhang H."/>
            <person name="Zhang J."/>
            <person name="Zhu Y."/>
            <person name="Du M."/>
            <person name="Zhao Y."/>
            <person name="Schartl M."/>
            <person name="Tang Q."/>
            <person name="Wang J."/>
        </authorList>
    </citation>
    <scope>NUCLEOTIDE SEQUENCE</scope>
</reference>
<protein>
    <submittedName>
        <fullName evidence="12">C-type natriuretic peptide 2-like</fullName>
    </submittedName>
</protein>
<dbReference type="OMA" id="CFGMKID"/>
<dbReference type="SMART" id="SM00183">
    <property type="entry name" value="NAT_PEP"/>
    <property type="match status" value="1"/>
</dbReference>
<dbReference type="GeneTree" id="ENSGT00500000046195"/>
<dbReference type="PANTHER" id="PTHR12167">
    <property type="entry name" value="C-TYPE NATRIURETIC PEPTIDE"/>
    <property type="match status" value="1"/>
</dbReference>
<dbReference type="PROSITE" id="PS00263">
    <property type="entry name" value="NATRIURETIC_PEPTIDE"/>
    <property type="match status" value="1"/>
</dbReference>
<dbReference type="Pfam" id="PF00212">
    <property type="entry name" value="ANP"/>
    <property type="match status" value="1"/>
</dbReference>
<accession>A0A3P8V3S7</accession>
<evidence type="ECO:0000256" key="10">
    <source>
        <dbReference type="SAM" id="MobiDB-lite"/>
    </source>
</evidence>
<dbReference type="InterPro" id="IPR000663">
    <property type="entry name" value="Natr_peptide"/>
</dbReference>
<feature type="chain" id="PRO_5018259291" evidence="11">
    <location>
        <begin position="24"/>
        <end position="134"/>
    </location>
</feature>
<dbReference type="RefSeq" id="XP_024914150.1">
    <property type="nucleotide sequence ID" value="XM_025058382.1"/>
</dbReference>
<keyword evidence="4" id="KW-0964">Secreted</keyword>
<dbReference type="PRINTS" id="PR00710">
    <property type="entry name" value="NATPEPTIDES"/>
</dbReference>
<proteinExistence type="inferred from homology"/>
<keyword evidence="13" id="KW-1185">Reference proteome</keyword>
<dbReference type="PRINTS" id="PR00713">
    <property type="entry name" value="CNATPEPTIDE"/>
</dbReference>
<sequence>MAFSPSSSFFPILLLLLAITVESRPSPQKDNKQVLDSLFGSHLSSLLSASSTFNDDVTEGSADNTSPSSSANVAQRLNQEQGLADRQGAVPRFFLDFLRRQTKMRRRSRKSMVGGRGCFGMKMDRIGSVSGLGC</sequence>
<evidence type="ECO:0000256" key="2">
    <source>
        <dbReference type="ARBA" id="ARBA00004613"/>
    </source>
</evidence>
<keyword evidence="5" id="KW-0165">Cleavage on pair of basic residues</keyword>
<dbReference type="InterPro" id="IPR002406">
    <property type="entry name" value="C_natriurtcpep"/>
</dbReference>
<dbReference type="GO" id="GO:0097746">
    <property type="term" value="P:blood vessel diameter maintenance"/>
    <property type="evidence" value="ECO:0007669"/>
    <property type="project" value="UniProtKB-KW"/>
</dbReference>
<dbReference type="Ensembl" id="ENSCSET00000009341.1">
    <property type="protein sequence ID" value="ENSCSEP00000009232.1"/>
    <property type="gene ID" value="ENSCSEG00000005928.1"/>
</dbReference>
<evidence type="ECO:0000256" key="5">
    <source>
        <dbReference type="ARBA" id="ARBA00022685"/>
    </source>
</evidence>
<dbReference type="GeneID" id="103389955"/>
<name>A0A3P8V3S7_CYNSE</name>
<evidence type="ECO:0000256" key="6">
    <source>
        <dbReference type="ARBA" id="ARBA00022702"/>
    </source>
</evidence>
<feature type="region of interest" description="Disordered" evidence="10">
    <location>
        <begin position="53"/>
        <end position="85"/>
    </location>
</feature>
<dbReference type="GO" id="GO:0005179">
    <property type="term" value="F:hormone activity"/>
    <property type="evidence" value="ECO:0007669"/>
    <property type="project" value="UniProtKB-KW"/>
</dbReference>
<keyword evidence="6" id="KW-0372">Hormone</keyword>
<evidence type="ECO:0000256" key="1">
    <source>
        <dbReference type="ARBA" id="ARBA00002179"/>
    </source>
</evidence>
<keyword evidence="8 9" id="KW-0838">Vasoactive</keyword>
<evidence type="ECO:0000313" key="13">
    <source>
        <dbReference type="Proteomes" id="UP000265120"/>
    </source>
</evidence>
<dbReference type="AlphaFoldDB" id="A0A3P8V3S7"/>
<dbReference type="FunCoup" id="A0A3P8V3S7">
    <property type="interactions" value="4"/>
</dbReference>
<reference evidence="12" key="3">
    <citation type="submission" date="2025-09" db="UniProtKB">
        <authorList>
            <consortium name="Ensembl"/>
        </authorList>
    </citation>
    <scope>IDENTIFICATION</scope>
</reference>
<dbReference type="PANTHER" id="PTHR12167:SF6">
    <property type="entry name" value="C-TYPE NATRIURETIC PEPTIDE 2-LIKE"/>
    <property type="match status" value="1"/>
</dbReference>
<evidence type="ECO:0000256" key="7">
    <source>
        <dbReference type="ARBA" id="ARBA00022729"/>
    </source>
</evidence>
<evidence type="ECO:0000313" key="12">
    <source>
        <dbReference type="Ensembl" id="ENSCSEP00000009232.1"/>
    </source>
</evidence>
<dbReference type="OrthoDB" id="8911465at2759"/>
<evidence type="ECO:0000256" key="8">
    <source>
        <dbReference type="ARBA" id="ARBA00022858"/>
    </source>
</evidence>
<dbReference type="InterPro" id="IPR030480">
    <property type="entry name" value="Natr_peptide_CS"/>
</dbReference>
<dbReference type="GO" id="GO:0006182">
    <property type="term" value="P:cGMP biosynthetic process"/>
    <property type="evidence" value="ECO:0007669"/>
    <property type="project" value="TreeGrafter"/>
</dbReference>
<evidence type="ECO:0000256" key="3">
    <source>
        <dbReference type="ARBA" id="ARBA00009041"/>
    </source>
</evidence>
<dbReference type="KEGG" id="csem:103389955"/>